<proteinExistence type="predicted"/>
<organism evidence="1 2">
    <name type="scientific">Pluteus cervinus</name>
    <dbReference type="NCBI Taxonomy" id="181527"/>
    <lineage>
        <taxon>Eukaryota</taxon>
        <taxon>Fungi</taxon>
        <taxon>Dikarya</taxon>
        <taxon>Basidiomycota</taxon>
        <taxon>Agaricomycotina</taxon>
        <taxon>Agaricomycetes</taxon>
        <taxon>Agaricomycetidae</taxon>
        <taxon>Agaricales</taxon>
        <taxon>Pluteineae</taxon>
        <taxon>Pluteaceae</taxon>
        <taxon>Pluteus</taxon>
    </lineage>
</organism>
<dbReference type="Proteomes" id="UP000308600">
    <property type="component" value="Unassembled WGS sequence"/>
</dbReference>
<reference evidence="1 2" key="1">
    <citation type="journal article" date="2019" name="Nat. Ecol. Evol.">
        <title>Megaphylogeny resolves global patterns of mushroom evolution.</title>
        <authorList>
            <person name="Varga T."/>
            <person name="Krizsan K."/>
            <person name="Foldi C."/>
            <person name="Dima B."/>
            <person name="Sanchez-Garcia M."/>
            <person name="Sanchez-Ramirez S."/>
            <person name="Szollosi G.J."/>
            <person name="Szarkandi J.G."/>
            <person name="Papp V."/>
            <person name="Albert L."/>
            <person name="Andreopoulos W."/>
            <person name="Angelini C."/>
            <person name="Antonin V."/>
            <person name="Barry K.W."/>
            <person name="Bougher N.L."/>
            <person name="Buchanan P."/>
            <person name="Buyck B."/>
            <person name="Bense V."/>
            <person name="Catcheside P."/>
            <person name="Chovatia M."/>
            <person name="Cooper J."/>
            <person name="Damon W."/>
            <person name="Desjardin D."/>
            <person name="Finy P."/>
            <person name="Geml J."/>
            <person name="Haridas S."/>
            <person name="Hughes K."/>
            <person name="Justo A."/>
            <person name="Karasinski D."/>
            <person name="Kautmanova I."/>
            <person name="Kiss B."/>
            <person name="Kocsube S."/>
            <person name="Kotiranta H."/>
            <person name="LaButti K.M."/>
            <person name="Lechner B.E."/>
            <person name="Liimatainen K."/>
            <person name="Lipzen A."/>
            <person name="Lukacs Z."/>
            <person name="Mihaltcheva S."/>
            <person name="Morgado L.N."/>
            <person name="Niskanen T."/>
            <person name="Noordeloos M.E."/>
            <person name="Ohm R.A."/>
            <person name="Ortiz-Santana B."/>
            <person name="Ovrebo C."/>
            <person name="Racz N."/>
            <person name="Riley R."/>
            <person name="Savchenko A."/>
            <person name="Shiryaev A."/>
            <person name="Soop K."/>
            <person name="Spirin V."/>
            <person name="Szebenyi C."/>
            <person name="Tomsovsky M."/>
            <person name="Tulloss R.E."/>
            <person name="Uehling J."/>
            <person name="Grigoriev I.V."/>
            <person name="Vagvolgyi C."/>
            <person name="Papp T."/>
            <person name="Martin F.M."/>
            <person name="Miettinen O."/>
            <person name="Hibbett D.S."/>
            <person name="Nagy L.G."/>
        </authorList>
    </citation>
    <scope>NUCLEOTIDE SEQUENCE [LARGE SCALE GENOMIC DNA]</scope>
    <source>
        <strain evidence="1 2">NL-1719</strain>
    </source>
</reference>
<protein>
    <submittedName>
        <fullName evidence="1">Uncharacterized protein</fullName>
    </submittedName>
</protein>
<evidence type="ECO:0000313" key="2">
    <source>
        <dbReference type="Proteomes" id="UP000308600"/>
    </source>
</evidence>
<accession>A0ACD3A3B6</accession>
<sequence>MMEFALCLHNCLICGVYSCPGPRHLPFARVHNLPLRGGPLTADGLQEARKPPTDKYQLLFLPIRYMRSLKLSKSSTSPLSLAFINLPTERWCLSMTLQDFLDQQPLAF</sequence>
<feature type="non-terminal residue" evidence="1">
    <location>
        <position position="108"/>
    </location>
</feature>
<dbReference type="EMBL" id="ML208793">
    <property type="protein sequence ID" value="TFK60318.1"/>
    <property type="molecule type" value="Genomic_DNA"/>
</dbReference>
<evidence type="ECO:0000313" key="1">
    <source>
        <dbReference type="EMBL" id="TFK60318.1"/>
    </source>
</evidence>
<gene>
    <name evidence="1" type="ORF">BDN72DRAFT_850612</name>
</gene>
<keyword evidence="2" id="KW-1185">Reference proteome</keyword>
<name>A0ACD3A3B6_9AGAR</name>